<gene>
    <name evidence="8" type="ORF">RUMHYD_03366</name>
</gene>
<dbReference type="GO" id="GO:0003677">
    <property type="term" value="F:DNA binding"/>
    <property type="evidence" value="ECO:0007669"/>
    <property type="project" value="UniProtKB-UniRule"/>
</dbReference>
<dbReference type="InterPro" id="IPR010998">
    <property type="entry name" value="Integrase_recombinase_N"/>
</dbReference>
<proteinExistence type="inferred from homology"/>
<dbReference type="Gene3D" id="1.10.150.130">
    <property type="match status" value="1"/>
</dbReference>
<evidence type="ECO:0000256" key="3">
    <source>
        <dbReference type="ARBA" id="ARBA00023125"/>
    </source>
</evidence>
<evidence type="ECO:0000259" key="6">
    <source>
        <dbReference type="PROSITE" id="PS51898"/>
    </source>
</evidence>
<evidence type="ECO:0000259" key="7">
    <source>
        <dbReference type="PROSITE" id="PS51900"/>
    </source>
</evidence>
<dbReference type="Gene3D" id="1.10.443.10">
    <property type="entry name" value="Intergrase catalytic core"/>
    <property type="match status" value="1"/>
</dbReference>
<comment type="caution">
    <text evidence="8">The sequence shown here is derived from an EMBL/GenBank/DDBJ whole genome shotgun (WGS) entry which is preliminary data.</text>
</comment>
<dbReference type="InterPro" id="IPR050808">
    <property type="entry name" value="Phage_Integrase"/>
</dbReference>
<keyword evidence="2" id="KW-0229">DNA integration</keyword>
<evidence type="ECO:0000256" key="4">
    <source>
        <dbReference type="ARBA" id="ARBA00023172"/>
    </source>
</evidence>
<dbReference type="AlphaFoldDB" id="C0CR53"/>
<reference evidence="8 9" key="2">
    <citation type="submission" date="2009-02" db="EMBL/GenBank/DDBJ databases">
        <title>Draft genome sequence of Blautia hydrogenotrophica DSM 10507 (Ruminococcus hydrogenotrophicus DSM 10507).</title>
        <authorList>
            <person name="Sudarsanam P."/>
            <person name="Ley R."/>
            <person name="Guruge J."/>
            <person name="Turnbaugh P.J."/>
            <person name="Mahowald M."/>
            <person name="Liep D."/>
            <person name="Gordon J."/>
        </authorList>
    </citation>
    <scope>NUCLEOTIDE SEQUENCE [LARGE SCALE GENOMIC DNA]</scope>
    <source>
        <strain evidence="9">DSM 10507 / JCM 14656 / S5a33</strain>
    </source>
</reference>
<evidence type="ECO:0000256" key="1">
    <source>
        <dbReference type="ARBA" id="ARBA00008857"/>
    </source>
</evidence>
<dbReference type="EMBL" id="ACBZ01000177">
    <property type="protein sequence ID" value="EEG47816.1"/>
    <property type="molecule type" value="Genomic_DNA"/>
</dbReference>
<evidence type="ECO:0000256" key="5">
    <source>
        <dbReference type="PROSITE-ProRule" id="PRU01248"/>
    </source>
</evidence>
<dbReference type="Proteomes" id="UP000003100">
    <property type="component" value="Unassembled WGS sequence"/>
</dbReference>
<comment type="similarity">
    <text evidence="1">Belongs to the 'phage' integrase family.</text>
</comment>
<feature type="domain" description="Core-binding (CB)" evidence="7">
    <location>
        <begin position="90"/>
        <end position="175"/>
    </location>
</feature>
<dbReference type="PANTHER" id="PTHR30629">
    <property type="entry name" value="PROPHAGE INTEGRASE"/>
    <property type="match status" value="1"/>
</dbReference>
<evidence type="ECO:0008006" key="10">
    <source>
        <dbReference type="Google" id="ProtNLM"/>
    </source>
</evidence>
<accession>C0CR53</accession>
<dbReference type="InterPro" id="IPR013762">
    <property type="entry name" value="Integrase-like_cat_sf"/>
</dbReference>
<feature type="domain" description="Tyr recombinase" evidence="6">
    <location>
        <begin position="202"/>
        <end position="402"/>
    </location>
</feature>
<dbReference type="SUPFAM" id="SSF56349">
    <property type="entry name" value="DNA breaking-rejoining enzymes"/>
    <property type="match status" value="1"/>
</dbReference>
<dbReference type="Pfam" id="PF00589">
    <property type="entry name" value="Phage_integrase"/>
    <property type="match status" value="1"/>
</dbReference>
<dbReference type="PATRIC" id="fig|476272.21.peg.643"/>
<evidence type="ECO:0000256" key="2">
    <source>
        <dbReference type="ARBA" id="ARBA00022908"/>
    </source>
</evidence>
<dbReference type="InterPro" id="IPR011010">
    <property type="entry name" value="DNA_brk_join_enz"/>
</dbReference>
<evidence type="ECO:0000313" key="8">
    <source>
        <dbReference type="EMBL" id="EEG47816.1"/>
    </source>
</evidence>
<dbReference type="PROSITE" id="PS51900">
    <property type="entry name" value="CB"/>
    <property type="match status" value="1"/>
</dbReference>
<dbReference type="GO" id="GO:0015074">
    <property type="term" value="P:DNA integration"/>
    <property type="evidence" value="ECO:0007669"/>
    <property type="project" value="UniProtKB-KW"/>
</dbReference>
<protein>
    <recommendedName>
        <fullName evidence="10">Site-specific tyrosine recombinase XerC</fullName>
    </recommendedName>
</protein>
<sequence length="405" mass="47868">MEDRDLLQYALEHDMISMSYIQEQVNMNKRKEILEKHPYKIWEGKDGKWRTYILDENGKRILKKLSTKKAVQNIIVSYYENIEKAKTEDYSFHSYFQKWKEKQVSYGVSNNTLTKYDSDYKRYFENSKFEKLDIRKINEEDITAFVIQQIKKLNLKEKAGKSLMGYINGVFKHARIKRIISENPCEYVETRNFSKFFNRDKKNPEERTINTNDLNLLLKQLYISQTQKPHYIPNYAVELAIYTGMRIGEITALRWENIREDLGVIVICCSEKHDRITKEYIVDSTKTRKERQFPITQKISSLLYKVKKIEMQYGFLGEYIFQNENGKLHSSSIAHCIRYRCIQAGIPEKSIQSLRRTLNSKLRCAGVSSIVAASMLGHTEEVNALNYSYDISEMDYKREILSEII</sequence>
<organism evidence="8 9">
    <name type="scientific">Blautia hydrogenotrophica (strain DSM 10507 / JCM 14656 / S5a33)</name>
    <name type="common">Ruminococcus hydrogenotrophicus</name>
    <dbReference type="NCBI Taxonomy" id="476272"/>
    <lineage>
        <taxon>Bacteria</taxon>
        <taxon>Bacillati</taxon>
        <taxon>Bacillota</taxon>
        <taxon>Clostridia</taxon>
        <taxon>Lachnospirales</taxon>
        <taxon>Lachnospiraceae</taxon>
        <taxon>Blautia</taxon>
    </lineage>
</organism>
<dbReference type="HOGENOM" id="CLU_050992_0_0_9"/>
<dbReference type="GO" id="GO:0006310">
    <property type="term" value="P:DNA recombination"/>
    <property type="evidence" value="ECO:0007669"/>
    <property type="project" value="UniProtKB-KW"/>
</dbReference>
<evidence type="ECO:0000313" key="9">
    <source>
        <dbReference type="Proteomes" id="UP000003100"/>
    </source>
</evidence>
<dbReference type="PROSITE" id="PS51898">
    <property type="entry name" value="TYR_RECOMBINASE"/>
    <property type="match status" value="1"/>
</dbReference>
<dbReference type="PANTHER" id="PTHR30629:SF6">
    <property type="entry name" value="PROPHAGE INTEGRASE INTA-RELATED"/>
    <property type="match status" value="1"/>
</dbReference>
<dbReference type="InterPro" id="IPR002104">
    <property type="entry name" value="Integrase_catalytic"/>
</dbReference>
<keyword evidence="9" id="KW-1185">Reference proteome</keyword>
<name>C0CR53_BLAHS</name>
<reference evidence="8 9" key="1">
    <citation type="submission" date="2009-01" db="EMBL/GenBank/DDBJ databases">
        <authorList>
            <person name="Fulton L."/>
            <person name="Clifton S."/>
            <person name="Fulton B."/>
            <person name="Xu J."/>
            <person name="Minx P."/>
            <person name="Pepin K.H."/>
            <person name="Johnson M."/>
            <person name="Bhonagiri V."/>
            <person name="Nash W.E."/>
            <person name="Mardis E.R."/>
            <person name="Wilson R.K."/>
        </authorList>
    </citation>
    <scope>NUCLEOTIDE SEQUENCE [LARGE SCALE GENOMIC DNA]</scope>
    <source>
        <strain evidence="9">DSM 10507 / JCM 14656 / S5a33</strain>
    </source>
</reference>
<keyword evidence="4" id="KW-0233">DNA recombination</keyword>
<keyword evidence="3 5" id="KW-0238">DNA-binding</keyword>
<dbReference type="InterPro" id="IPR044068">
    <property type="entry name" value="CB"/>
</dbReference>
<dbReference type="eggNOG" id="COG0582">
    <property type="taxonomic scope" value="Bacteria"/>
</dbReference>